<dbReference type="EMBL" id="AHOR02000075">
    <property type="protein sequence ID" value="EMF79808.1"/>
    <property type="molecule type" value="Genomic_DNA"/>
</dbReference>
<gene>
    <name evidence="1" type="ORF">LEP1GSC188_1807</name>
</gene>
<protein>
    <submittedName>
        <fullName evidence="1">Uncharacterized protein</fullName>
    </submittedName>
</protein>
<comment type="caution">
    <text evidence="1">The sequence shown here is derived from an EMBL/GenBank/DDBJ whole genome shotgun (WGS) entry which is preliminary data.</text>
</comment>
<sequence>MVWPIFPWQAYSSLRNSSIQISFQNSFSNRNNPELFYSTTFHPEFPESDPSKIPHARLWDLRLYGFEEVYPNESFPNRMEERQDRLRNEL</sequence>
<accession>M3EFE8</accession>
<organism evidence="1 2">
    <name type="scientific">Leptospira weilii serovar Topaz str. LT2116</name>
    <dbReference type="NCBI Taxonomy" id="1088540"/>
    <lineage>
        <taxon>Bacteria</taxon>
        <taxon>Pseudomonadati</taxon>
        <taxon>Spirochaetota</taxon>
        <taxon>Spirochaetia</taxon>
        <taxon>Leptospirales</taxon>
        <taxon>Leptospiraceae</taxon>
        <taxon>Leptospira</taxon>
    </lineage>
</organism>
<dbReference type="AlphaFoldDB" id="M3EFE8"/>
<evidence type="ECO:0000313" key="2">
    <source>
        <dbReference type="Proteomes" id="UP000011770"/>
    </source>
</evidence>
<proteinExistence type="predicted"/>
<evidence type="ECO:0000313" key="1">
    <source>
        <dbReference type="EMBL" id="EMF79808.1"/>
    </source>
</evidence>
<name>M3EFE8_9LEPT</name>
<reference evidence="1 2" key="1">
    <citation type="submission" date="2013-01" db="EMBL/GenBank/DDBJ databases">
        <authorList>
            <person name="Harkins D.M."/>
            <person name="Durkin A.S."/>
            <person name="Brinkac L.M."/>
            <person name="Haft D.H."/>
            <person name="Selengut J.D."/>
            <person name="Sanka R."/>
            <person name="DePew J."/>
            <person name="Purushe J."/>
            <person name="Tulsiani S.M."/>
            <person name="Graham G.C."/>
            <person name="Burns M.-A."/>
            <person name="Dohnt M.F."/>
            <person name="Smythe L.D."/>
            <person name="McKay D.B."/>
            <person name="Craig S.B."/>
            <person name="Vinetz J.M."/>
            <person name="Sutton G.G."/>
            <person name="Nierman W.C."/>
            <person name="Fouts D.E."/>
        </authorList>
    </citation>
    <scope>NUCLEOTIDE SEQUENCE [LARGE SCALE GENOMIC DNA]</scope>
    <source>
        <strain evidence="1 2">LT2116</strain>
    </source>
</reference>
<dbReference type="Proteomes" id="UP000011770">
    <property type="component" value="Unassembled WGS sequence"/>
</dbReference>